<keyword evidence="2" id="KW-0804">Transcription</keyword>
<dbReference type="GO" id="GO:0003899">
    <property type="term" value="F:DNA-directed RNA polymerase activity"/>
    <property type="evidence" value="ECO:0007669"/>
    <property type="project" value="InterPro"/>
</dbReference>
<evidence type="ECO:0000313" key="4">
    <source>
        <dbReference type="Proteomes" id="UP001485043"/>
    </source>
</evidence>
<evidence type="ECO:0000313" key="3">
    <source>
        <dbReference type="EMBL" id="KAK9868537.1"/>
    </source>
</evidence>
<comment type="caution">
    <text evidence="3">The sequence shown here is derived from an EMBL/GenBank/DDBJ whole genome shotgun (WGS) entry which is preliminary data.</text>
</comment>
<proteinExistence type="predicted"/>
<accession>A0AAW1TIU4</accession>
<keyword evidence="1" id="KW-0240">DNA-directed RNA polymerase</keyword>
<evidence type="ECO:0000256" key="2">
    <source>
        <dbReference type="ARBA" id="ARBA00023163"/>
    </source>
</evidence>
<dbReference type="SUPFAM" id="SSF63562">
    <property type="entry name" value="RPB6/omega subunit-like"/>
    <property type="match status" value="1"/>
</dbReference>
<dbReference type="GO" id="GO:0006366">
    <property type="term" value="P:transcription by RNA polymerase II"/>
    <property type="evidence" value="ECO:0007669"/>
    <property type="project" value="TreeGrafter"/>
</dbReference>
<dbReference type="Gene3D" id="3.90.940.10">
    <property type="match status" value="1"/>
</dbReference>
<evidence type="ECO:0000256" key="1">
    <source>
        <dbReference type="ARBA" id="ARBA00022478"/>
    </source>
</evidence>
<protein>
    <submittedName>
        <fullName evidence="3">Uncharacterized protein</fullName>
    </submittedName>
</protein>
<reference evidence="3 4" key="1">
    <citation type="journal article" date="2024" name="Nat. Commun.">
        <title>Phylogenomics reveals the evolutionary origins of lichenization in chlorophyte algae.</title>
        <authorList>
            <person name="Puginier C."/>
            <person name="Libourel C."/>
            <person name="Otte J."/>
            <person name="Skaloud P."/>
            <person name="Haon M."/>
            <person name="Grisel S."/>
            <person name="Petersen M."/>
            <person name="Berrin J.G."/>
            <person name="Delaux P.M."/>
            <person name="Dal Grande F."/>
            <person name="Keller J."/>
        </authorList>
    </citation>
    <scope>NUCLEOTIDE SEQUENCE [LARGE SCALE GENOMIC DNA]</scope>
    <source>
        <strain evidence="3 4">SAG 2523</strain>
    </source>
</reference>
<dbReference type="PANTHER" id="PTHR47227:SF5">
    <property type="entry name" value="DNA-DIRECTED RNA POLYMERASES I, II, AND III SUBUNIT RPABC2"/>
    <property type="match status" value="1"/>
</dbReference>
<dbReference type="InterPro" id="IPR036161">
    <property type="entry name" value="RPB6/omega-like_sf"/>
</dbReference>
<sequence length="193" mass="22509">MAVPARENDVHWPKPKNRMVIKKDLIFPDDEDFGYPSEEARPSYEPLYKDDRMEIIDGKPADGDASGMVESTNRMLDYEKLRIIGVRAQQISMGSPILVKKQEGIPFKCPVRIAEMEFDRRLLMYTLRRTLPDGRMEQAYIWDLSIPDRGPRTMVTFNRKPETLHERPLSGFRRFYRHLPLPGPTERTASRSN</sequence>
<dbReference type="GO" id="GO:0042797">
    <property type="term" value="P:tRNA transcription by RNA polymerase III"/>
    <property type="evidence" value="ECO:0007669"/>
    <property type="project" value="TreeGrafter"/>
</dbReference>
<dbReference type="GO" id="GO:0000428">
    <property type="term" value="C:DNA-directed RNA polymerase complex"/>
    <property type="evidence" value="ECO:0007669"/>
    <property type="project" value="UniProtKB-KW"/>
</dbReference>
<dbReference type="PANTHER" id="PTHR47227">
    <property type="entry name" value="DNA-DIRECTED RNA POLYMERASE SUBUNIT K"/>
    <property type="match status" value="1"/>
</dbReference>
<keyword evidence="4" id="KW-1185">Reference proteome</keyword>
<organism evidence="3 4">
    <name type="scientific">Apatococcus fuscideae</name>
    <dbReference type="NCBI Taxonomy" id="2026836"/>
    <lineage>
        <taxon>Eukaryota</taxon>
        <taxon>Viridiplantae</taxon>
        <taxon>Chlorophyta</taxon>
        <taxon>core chlorophytes</taxon>
        <taxon>Trebouxiophyceae</taxon>
        <taxon>Chlorellales</taxon>
        <taxon>Chlorellaceae</taxon>
        <taxon>Apatococcus</taxon>
    </lineage>
</organism>
<dbReference type="GO" id="GO:0006360">
    <property type="term" value="P:transcription by RNA polymerase I"/>
    <property type="evidence" value="ECO:0007669"/>
    <property type="project" value="TreeGrafter"/>
</dbReference>
<dbReference type="AlphaFoldDB" id="A0AAW1TIU4"/>
<dbReference type="EMBL" id="JALJOV010000024">
    <property type="protein sequence ID" value="KAK9868537.1"/>
    <property type="molecule type" value="Genomic_DNA"/>
</dbReference>
<dbReference type="Proteomes" id="UP001485043">
    <property type="component" value="Unassembled WGS sequence"/>
</dbReference>
<gene>
    <name evidence="3" type="ORF">WJX84_011931</name>
</gene>
<name>A0AAW1TIU4_9CHLO</name>
<dbReference type="GO" id="GO:0003677">
    <property type="term" value="F:DNA binding"/>
    <property type="evidence" value="ECO:0007669"/>
    <property type="project" value="InterPro"/>
</dbReference>